<dbReference type="OrthoDB" id="650311at2"/>
<dbReference type="SUPFAM" id="SSF53448">
    <property type="entry name" value="Nucleotide-diphospho-sugar transferases"/>
    <property type="match status" value="1"/>
</dbReference>
<name>A0A5B8VLG7_9BACT</name>
<sequence>MHIFNTTGEHEINFDLDHETIRMLRINWQHFSKNVNSYPDLFEGKGIVICGGGIKFFTCAWVAIRRLRTLGCTLPIELWTGKNEYIPDCPIFMVANNVTWVKSTDFNGGAEMEGWMLKPFAILNSKFKEVISIDADNICVKNPEFLFELPEYKMTGALFWKDYWYTARDNPIWEIMNVPYSLTNEVESGQMVLNKEMTWQPMNLCLYLNKYKEIYYSLLFGDKDTFRFSWLALGYDFHLINQEPSCLGFNENGTFKGITMIQYDTCGYPLFLHRNLIKWDRTDTNKFLWQNFKKFNSLRFPKEYISSYCNTNKHYFIDFGGLYETYDFVVHFGDIEAHCYDLLEELRTESFYKDFIINQNIKNRI</sequence>
<comment type="subcellular location">
    <subcellularLocation>
        <location evidence="9">Endomembrane system</location>
        <topology evidence="9">Single-pass membrane protein</topology>
    </subcellularLocation>
    <subcellularLocation>
        <location evidence="1">Golgi apparatus membrane</location>
    </subcellularLocation>
    <subcellularLocation>
        <location evidence="2">Membrane</location>
        <topology evidence="2">Single-pass type II membrane protein</topology>
    </subcellularLocation>
</comment>
<evidence type="ECO:0000256" key="9">
    <source>
        <dbReference type="ARBA" id="ARBA00037847"/>
    </source>
</evidence>
<keyword evidence="4" id="KW-0812">Transmembrane</keyword>
<dbReference type="GO" id="GO:0016020">
    <property type="term" value="C:membrane"/>
    <property type="evidence" value="ECO:0007669"/>
    <property type="project" value="UniProtKB-SubCell"/>
</dbReference>
<dbReference type="InterPro" id="IPR029044">
    <property type="entry name" value="Nucleotide-diphossugar_trans"/>
</dbReference>
<dbReference type="AlphaFoldDB" id="A0A5B8VLG7"/>
<evidence type="ECO:0000313" key="11">
    <source>
        <dbReference type="Proteomes" id="UP000321291"/>
    </source>
</evidence>
<dbReference type="GO" id="GO:0012505">
    <property type="term" value="C:endomembrane system"/>
    <property type="evidence" value="ECO:0007669"/>
    <property type="project" value="UniProtKB-SubCell"/>
</dbReference>
<evidence type="ECO:0000256" key="2">
    <source>
        <dbReference type="ARBA" id="ARBA00004606"/>
    </source>
</evidence>
<keyword evidence="6" id="KW-1133">Transmembrane helix</keyword>
<dbReference type="KEGG" id="agi:FSB73_11350"/>
<proteinExistence type="predicted"/>
<dbReference type="Gene3D" id="3.90.550.10">
    <property type="entry name" value="Spore Coat Polysaccharide Biosynthesis Protein SpsA, Chain A"/>
    <property type="match status" value="1"/>
</dbReference>
<dbReference type="PANTHER" id="PTHR31646:SF1">
    <property type="entry name" value="ALPHA-1,2-MANNOSYLTRANSFERASE MNN2"/>
    <property type="match status" value="1"/>
</dbReference>
<evidence type="ECO:0000256" key="3">
    <source>
        <dbReference type="ARBA" id="ARBA00022679"/>
    </source>
</evidence>
<keyword evidence="11" id="KW-1185">Reference proteome</keyword>
<dbReference type="GO" id="GO:0000026">
    <property type="term" value="F:alpha-1,2-mannosyltransferase activity"/>
    <property type="evidence" value="ECO:0007669"/>
    <property type="project" value="TreeGrafter"/>
</dbReference>
<dbReference type="GO" id="GO:0046354">
    <property type="term" value="P:mannan biosynthetic process"/>
    <property type="evidence" value="ECO:0007669"/>
    <property type="project" value="TreeGrafter"/>
</dbReference>
<keyword evidence="3" id="KW-0808">Transferase</keyword>
<evidence type="ECO:0000256" key="6">
    <source>
        <dbReference type="ARBA" id="ARBA00022989"/>
    </source>
</evidence>
<reference evidence="10 11" key="1">
    <citation type="journal article" date="2017" name="Int. J. Syst. Evol. Microbiol.">
        <title>Arachidicoccus ginsenosidivorans sp. nov., with ginsenoside-converting activity isolated from ginseng cultivating soil.</title>
        <authorList>
            <person name="Siddiqi M.Z."/>
            <person name="Aslam Z."/>
            <person name="Im W.T."/>
        </authorList>
    </citation>
    <scope>NUCLEOTIDE SEQUENCE [LARGE SCALE GENOMIC DNA]</scope>
    <source>
        <strain evidence="10 11">Gsoil 809</strain>
    </source>
</reference>
<protein>
    <submittedName>
        <fullName evidence="10">Uncharacterized protein</fullName>
    </submittedName>
</protein>
<dbReference type="RefSeq" id="WP_146782040.1">
    <property type="nucleotide sequence ID" value="NZ_CP042434.1"/>
</dbReference>
<dbReference type="InterPro" id="IPR022751">
    <property type="entry name" value="Alpha_mannosyltransferase"/>
</dbReference>
<organism evidence="10 11">
    <name type="scientific">Arachidicoccus ginsenosidivorans</name>
    <dbReference type="NCBI Taxonomy" id="496057"/>
    <lineage>
        <taxon>Bacteria</taxon>
        <taxon>Pseudomonadati</taxon>
        <taxon>Bacteroidota</taxon>
        <taxon>Chitinophagia</taxon>
        <taxon>Chitinophagales</taxon>
        <taxon>Chitinophagaceae</taxon>
        <taxon>Arachidicoccus</taxon>
    </lineage>
</organism>
<evidence type="ECO:0000256" key="5">
    <source>
        <dbReference type="ARBA" id="ARBA00022968"/>
    </source>
</evidence>
<evidence type="ECO:0000256" key="7">
    <source>
        <dbReference type="ARBA" id="ARBA00023034"/>
    </source>
</evidence>
<dbReference type="Pfam" id="PF11051">
    <property type="entry name" value="Mannosyl_trans3"/>
    <property type="match status" value="2"/>
</dbReference>
<evidence type="ECO:0000313" key="10">
    <source>
        <dbReference type="EMBL" id="QEC72179.1"/>
    </source>
</evidence>
<dbReference type="PANTHER" id="PTHR31646">
    <property type="entry name" value="ALPHA-1,2-MANNOSYLTRANSFERASE MNN2"/>
    <property type="match status" value="1"/>
</dbReference>
<evidence type="ECO:0000256" key="1">
    <source>
        <dbReference type="ARBA" id="ARBA00004394"/>
    </source>
</evidence>
<evidence type="ECO:0000256" key="4">
    <source>
        <dbReference type="ARBA" id="ARBA00022692"/>
    </source>
</evidence>
<dbReference type="EMBL" id="CP042434">
    <property type="protein sequence ID" value="QEC72179.1"/>
    <property type="molecule type" value="Genomic_DNA"/>
</dbReference>
<gene>
    <name evidence="10" type="ORF">FSB73_11350</name>
</gene>
<keyword evidence="5" id="KW-0735">Signal-anchor</keyword>
<evidence type="ECO:0000256" key="8">
    <source>
        <dbReference type="ARBA" id="ARBA00023136"/>
    </source>
</evidence>
<keyword evidence="7" id="KW-0333">Golgi apparatus</keyword>
<accession>A0A5B8VLG7</accession>
<keyword evidence="8" id="KW-0472">Membrane</keyword>
<dbReference type="Proteomes" id="UP000321291">
    <property type="component" value="Chromosome"/>
</dbReference>